<comment type="similarity">
    <text evidence="1">Belongs to the ROK (NagC/XylR) family.</text>
</comment>
<keyword evidence="3" id="KW-1185">Reference proteome</keyword>
<name>A0ABW0KU27_9BACT</name>
<dbReference type="InterPro" id="IPR043129">
    <property type="entry name" value="ATPase_NBD"/>
</dbReference>
<protein>
    <submittedName>
        <fullName evidence="2">ROK family protein</fullName>
    </submittedName>
</protein>
<accession>A0ABW0KU27</accession>
<dbReference type="InterPro" id="IPR000600">
    <property type="entry name" value="ROK"/>
</dbReference>
<dbReference type="SUPFAM" id="SSF53067">
    <property type="entry name" value="Actin-like ATPase domain"/>
    <property type="match status" value="1"/>
</dbReference>
<comment type="caution">
    <text evidence="2">The sequence shown here is derived from an EMBL/GenBank/DDBJ whole genome shotgun (WGS) entry which is preliminary data.</text>
</comment>
<reference evidence="3" key="1">
    <citation type="journal article" date="2019" name="Int. J. Syst. Evol. Microbiol.">
        <title>The Global Catalogue of Microorganisms (GCM) 10K type strain sequencing project: providing services to taxonomists for standard genome sequencing and annotation.</title>
        <authorList>
            <consortium name="The Broad Institute Genomics Platform"/>
            <consortium name="The Broad Institute Genome Sequencing Center for Infectious Disease"/>
            <person name="Wu L."/>
            <person name="Ma J."/>
        </authorList>
    </citation>
    <scope>NUCLEOTIDE SEQUENCE [LARGE SCALE GENOMIC DNA]</scope>
    <source>
        <strain evidence="3">CGMCC 4.1469</strain>
    </source>
</reference>
<dbReference type="PANTHER" id="PTHR18964:SF149">
    <property type="entry name" value="BIFUNCTIONAL UDP-N-ACETYLGLUCOSAMINE 2-EPIMERASE_N-ACETYLMANNOSAMINE KINASE"/>
    <property type="match status" value="1"/>
</dbReference>
<sequence>MPTVTRDIYLGTDSGATTSKTGGVFANGEPVSTHLRQSSTNSQAGTAAVVAGWVEGAEGFLKDNGLSWDRVAAAGLALPGPYQRYGVLEKSSNLPDSFIGWNFHADYSAAIAKAAGREIPLYVGNDGDFGGVGEAARVRGATKSTVLLLAPGSGLGAAYIDANGLPLSGDHLAGMEGGHMPIPRHLLGHGLDEVPAFRCGCGRDWGCIEAYSTISGLSQFLEFFLPKYPDHELAKSDETLRSKGFSLRGRAQKGDELALKIFDIQARALGIHVANLSMALDPGIVVIGGGLVDPESTTPEFRERYLGGIRAAALPYLFPKQREELQIVPATLGELSQSIGAALVALYSSKEA</sequence>
<gene>
    <name evidence="2" type="ORF">ACFQDI_19155</name>
</gene>
<evidence type="ECO:0000313" key="2">
    <source>
        <dbReference type="EMBL" id="MFC5456993.1"/>
    </source>
</evidence>
<evidence type="ECO:0000313" key="3">
    <source>
        <dbReference type="Proteomes" id="UP001596052"/>
    </source>
</evidence>
<evidence type="ECO:0000256" key="1">
    <source>
        <dbReference type="ARBA" id="ARBA00006479"/>
    </source>
</evidence>
<organism evidence="2 3">
    <name type="scientific">Prosthecobacter fluviatilis</name>
    <dbReference type="NCBI Taxonomy" id="445931"/>
    <lineage>
        <taxon>Bacteria</taxon>
        <taxon>Pseudomonadati</taxon>
        <taxon>Verrucomicrobiota</taxon>
        <taxon>Verrucomicrobiia</taxon>
        <taxon>Verrucomicrobiales</taxon>
        <taxon>Verrucomicrobiaceae</taxon>
        <taxon>Prosthecobacter</taxon>
    </lineage>
</organism>
<dbReference type="EMBL" id="JBHSMQ010000008">
    <property type="protein sequence ID" value="MFC5456993.1"/>
    <property type="molecule type" value="Genomic_DNA"/>
</dbReference>
<dbReference type="Proteomes" id="UP001596052">
    <property type="component" value="Unassembled WGS sequence"/>
</dbReference>
<dbReference type="Pfam" id="PF00480">
    <property type="entry name" value="ROK"/>
    <property type="match status" value="1"/>
</dbReference>
<dbReference type="PANTHER" id="PTHR18964">
    <property type="entry name" value="ROK (REPRESSOR, ORF, KINASE) FAMILY"/>
    <property type="match status" value="1"/>
</dbReference>
<dbReference type="Gene3D" id="3.30.420.40">
    <property type="match status" value="2"/>
</dbReference>
<dbReference type="RefSeq" id="WP_377169818.1">
    <property type="nucleotide sequence ID" value="NZ_JBHSMQ010000008.1"/>
</dbReference>
<proteinExistence type="inferred from homology"/>